<protein>
    <submittedName>
        <fullName evidence="2">Putative signal peptide protein</fullName>
    </submittedName>
</protein>
<sequence length="341" mass="39179">MGVGRSWWFVLSLFPLGTRSLTNHHGKAFGRQRFSGFELSYICKYNFNTKQASPFHSKTICPHFIQKQFEIHYSTFLETIWPFFQNLGQCQPFSGFCRALKRKKKTEKKNQKFGTPLGAFVRLSGLHLLLSAAEKVVIPFQVVFWTWTAVKTRPKMSPLCANKKNMADPILGNLCTIYILINQDDELSHVFGFLALSVSPELSNFNFFLSYVLSTYPTDFYGLNVISSCTSDFKHQMVGVPMGKPQTRNFFFSIVKNSKPHTTYKHFVPTGTSYTHDILSKKTFKMGTQLLLCHDQKIKTKLKPQKILAGLEHQRKSNHALSCFCLPTKCISKYKYKKKKC</sequence>
<evidence type="ECO:0000313" key="2">
    <source>
        <dbReference type="EMBL" id="KNZ57937.1"/>
    </source>
</evidence>
<accession>A0A0L6VBL2</accession>
<feature type="signal peptide" evidence="1">
    <location>
        <begin position="1"/>
        <end position="20"/>
    </location>
</feature>
<dbReference type="AlphaFoldDB" id="A0A0L6VBL2"/>
<dbReference type="Proteomes" id="UP000037035">
    <property type="component" value="Unassembled WGS sequence"/>
</dbReference>
<keyword evidence="3" id="KW-1185">Reference proteome</keyword>
<comment type="caution">
    <text evidence="2">The sequence shown here is derived from an EMBL/GenBank/DDBJ whole genome shotgun (WGS) entry which is preliminary data.</text>
</comment>
<proteinExistence type="predicted"/>
<keyword evidence="1" id="KW-0732">Signal</keyword>
<evidence type="ECO:0000313" key="3">
    <source>
        <dbReference type="Proteomes" id="UP000037035"/>
    </source>
</evidence>
<dbReference type="VEuPathDB" id="FungiDB:VP01_2037g1"/>
<reference evidence="2 3" key="1">
    <citation type="submission" date="2015-08" db="EMBL/GenBank/DDBJ databases">
        <title>Next Generation Sequencing and Analysis of the Genome of Puccinia sorghi L Schw, the Causal Agent of Maize Common Rust.</title>
        <authorList>
            <person name="Rochi L."/>
            <person name="Burguener G."/>
            <person name="Darino M."/>
            <person name="Turjanski A."/>
            <person name="Kreff E."/>
            <person name="Dieguez M.J."/>
            <person name="Sacco F."/>
        </authorList>
    </citation>
    <scope>NUCLEOTIDE SEQUENCE [LARGE SCALE GENOMIC DNA]</scope>
    <source>
        <strain evidence="2 3">RO10H11247</strain>
    </source>
</reference>
<gene>
    <name evidence="2" type="ORF">VP01_2037g1</name>
</gene>
<feature type="chain" id="PRO_5005568233" evidence="1">
    <location>
        <begin position="21"/>
        <end position="341"/>
    </location>
</feature>
<organism evidence="2 3">
    <name type="scientific">Puccinia sorghi</name>
    <dbReference type="NCBI Taxonomy" id="27349"/>
    <lineage>
        <taxon>Eukaryota</taxon>
        <taxon>Fungi</taxon>
        <taxon>Dikarya</taxon>
        <taxon>Basidiomycota</taxon>
        <taxon>Pucciniomycotina</taxon>
        <taxon>Pucciniomycetes</taxon>
        <taxon>Pucciniales</taxon>
        <taxon>Pucciniaceae</taxon>
        <taxon>Puccinia</taxon>
    </lineage>
</organism>
<evidence type="ECO:0000256" key="1">
    <source>
        <dbReference type="SAM" id="SignalP"/>
    </source>
</evidence>
<name>A0A0L6VBL2_9BASI</name>
<dbReference type="EMBL" id="LAVV01006879">
    <property type="protein sequence ID" value="KNZ57937.1"/>
    <property type="molecule type" value="Genomic_DNA"/>
</dbReference>